<dbReference type="Proteomes" id="UP000265964">
    <property type="component" value="Unassembled WGS sequence"/>
</dbReference>
<evidence type="ECO:0000256" key="1">
    <source>
        <dbReference type="ARBA" id="ARBA00006975"/>
    </source>
</evidence>
<dbReference type="GO" id="GO:0046872">
    <property type="term" value="F:metal ion binding"/>
    <property type="evidence" value="ECO:0007669"/>
    <property type="project" value="TreeGrafter"/>
</dbReference>
<dbReference type="SUPFAM" id="SSF50129">
    <property type="entry name" value="GroES-like"/>
    <property type="match status" value="1"/>
</dbReference>
<dbReference type="FunFam" id="2.30.33.40:FF:000001">
    <property type="entry name" value="10 kDa chaperonin"/>
    <property type="match status" value="1"/>
</dbReference>
<dbReference type="InterPro" id="IPR020818">
    <property type="entry name" value="Chaperonin_GroES"/>
</dbReference>
<comment type="similarity">
    <text evidence="1 3">Belongs to the GroES chaperonin family.</text>
</comment>
<evidence type="ECO:0000256" key="3">
    <source>
        <dbReference type="RuleBase" id="RU000535"/>
    </source>
</evidence>
<dbReference type="GO" id="GO:0005524">
    <property type="term" value="F:ATP binding"/>
    <property type="evidence" value="ECO:0007669"/>
    <property type="project" value="InterPro"/>
</dbReference>
<dbReference type="OrthoDB" id="9806791at2"/>
<proteinExistence type="inferred from homology"/>
<dbReference type="SMART" id="SM00883">
    <property type="entry name" value="Cpn10"/>
    <property type="match status" value="1"/>
</dbReference>
<sequence>MANQLNLKPLHDTVVVKLVAGEEKTASGLILTAKSQLQYAQVLAVGTGYPAENGTNLPLNVQVGDTVILHPSATNLVEYEIEGQKVVFISERQIMAVVNQ</sequence>
<keyword evidence="2 3" id="KW-0143">Chaperone</keyword>
<keyword evidence="5" id="KW-1185">Reference proteome</keyword>
<dbReference type="RefSeq" id="WP_119534582.1">
    <property type="nucleotide sequence ID" value="NZ_NRJF01000083.1"/>
</dbReference>
<comment type="function">
    <text evidence="3">Together with the chaperonin GroEL, plays an essential role in assisting protein folding. The GroEL-GroES system forms a nano-cage that allows encapsulation of the non-native substrate proteins and provides a physical environment optimized to promote and accelerate protein folding. GroES binds to the apical surface of the GroEL ring, thereby capping the opening of the GroEL channel.</text>
</comment>
<comment type="subunit">
    <text evidence="3">Heptamer of 7 subunits arranged in a ring.</text>
</comment>
<dbReference type="GO" id="GO:0051087">
    <property type="term" value="F:protein-folding chaperone binding"/>
    <property type="evidence" value="ECO:0007669"/>
    <property type="project" value="TreeGrafter"/>
</dbReference>
<dbReference type="PANTHER" id="PTHR10772:SF63">
    <property type="entry name" value="20 KDA CHAPERONIN, CHLOROPLASTIC"/>
    <property type="match status" value="1"/>
</dbReference>
<dbReference type="AlphaFoldDB" id="A0A3A1YEM0"/>
<accession>A0A3A1YEM0</accession>
<reference evidence="4 5" key="1">
    <citation type="submission" date="2017-08" db="EMBL/GenBank/DDBJ databases">
        <title>Reclassification of Bisgaard taxon 37 and 44.</title>
        <authorList>
            <person name="Christensen H."/>
        </authorList>
    </citation>
    <scope>NUCLEOTIDE SEQUENCE [LARGE SCALE GENOMIC DNA]</scope>
    <source>
        <strain evidence="4 5">EEAB3T1</strain>
    </source>
</reference>
<organism evidence="4 5">
    <name type="scientific">Psittacicella gerlachiana</name>
    <dbReference type="NCBI Taxonomy" id="2028574"/>
    <lineage>
        <taxon>Bacteria</taxon>
        <taxon>Pseudomonadati</taxon>
        <taxon>Pseudomonadota</taxon>
        <taxon>Gammaproteobacteria</taxon>
        <taxon>Pasteurellales</taxon>
        <taxon>Psittacicellaceae</taxon>
        <taxon>Psittacicella</taxon>
    </lineage>
</organism>
<dbReference type="GO" id="GO:0044183">
    <property type="term" value="F:protein folding chaperone"/>
    <property type="evidence" value="ECO:0007669"/>
    <property type="project" value="InterPro"/>
</dbReference>
<comment type="caution">
    <text evidence="4">The sequence shown here is derived from an EMBL/GenBank/DDBJ whole genome shotgun (WGS) entry which is preliminary data.</text>
</comment>
<evidence type="ECO:0000256" key="2">
    <source>
        <dbReference type="ARBA" id="ARBA00023186"/>
    </source>
</evidence>
<dbReference type="PANTHER" id="PTHR10772">
    <property type="entry name" value="10 KDA HEAT SHOCK PROTEIN"/>
    <property type="match status" value="1"/>
</dbReference>
<dbReference type="Gene3D" id="2.30.33.40">
    <property type="entry name" value="GroES chaperonin"/>
    <property type="match status" value="1"/>
</dbReference>
<dbReference type="PRINTS" id="PR00297">
    <property type="entry name" value="CHAPERONIN10"/>
</dbReference>
<gene>
    <name evidence="4" type="ORF">CKF59_03425</name>
</gene>
<dbReference type="EMBL" id="NRJF01000083">
    <property type="protein sequence ID" value="RIY35608.1"/>
    <property type="molecule type" value="Genomic_DNA"/>
</dbReference>
<dbReference type="Pfam" id="PF00166">
    <property type="entry name" value="Cpn10"/>
    <property type="match status" value="1"/>
</dbReference>
<dbReference type="InterPro" id="IPR037124">
    <property type="entry name" value="Chaperonin_GroES_sf"/>
</dbReference>
<name>A0A3A1YEM0_9GAMM</name>
<protein>
    <recommendedName>
        <fullName evidence="3">10 kDa chaperonin</fullName>
    </recommendedName>
</protein>
<evidence type="ECO:0000313" key="5">
    <source>
        <dbReference type="Proteomes" id="UP000265964"/>
    </source>
</evidence>
<dbReference type="CDD" id="cd00320">
    <property type="entry name" value="cpn10"/>
    <property type="match status" value="1"/>
</dbReference>
<dbReference type="InterPro" id="IPR011032">
    <property type="entry name" value="GroES-like_sf"/>
</dbReference>
<dbReference type="GO" id="GO:0051082">
    <property type="term" value="F:unfolded protein binding"/>
    <property type="evidence" value="ECO:0007669"/>
    <property type="project" value="TreeGrafter"/>
</dbReference>
<evidence type="ECO:0000313" key="4">
    <source>
        <dbReference type="EMBL" id="RIY35608.1"/>
    </source>
</evidence>